<name>A0AAE6Z2J3_9GAMM</name>
<dbReference type="Pfam" id="PF15524">
    <property type="entry name" value="Ntox17"/>
    <property type="match status" value="1"/>
</dbReference>
<evidence type="ECO:0000313" key="2">
    <source>
        <dbReference type="EMBL" id="QIZ53111.1"/>
    </source>
</evidence>
<protein>
    <recommendedName>
        <fullName evidence="1">Novel toxin 17 domain-containing protein</fullName>
    </recommendedName>
</protein>
<evidence type="ECO:0000259" key="1">
    <source>
        <dbReference type="Pfam" id="PF15524"/>
    </source>
</evidence>
<organism evidence="2 3">
    <name type="scientific">Dickeya zeae</name>
    <dbReference type="NCBI Taxonomy" id="204042"/>
    <lineage>
        <taxon>Bacteria</taxon>
        <taxon>Pseudomonadati</taxon>
        <taxon>Pseudomonadota</taxon>
        <taxon>Gammaproteobacteria</taxon>
        <taxon>Enterobacterales</taxon>
        <taxon>Pectobacteriaceae</taxon>
        <taxon>Dickeya</taxon>
    </lineage>
</organism>
<dbReference type="AlphaFoldDB" id="A0AAE6Z2J3"/>
<feature type="domain" description="Novel toxin 17" evidence="1">
    <location>
        <begin position="2"/>
        <end position="88"/>
    </location>
</feature>
<proteinExistence type="predicted"/>
<dbReference type="EMBL" id="CP033622">
    <property type="protein sequence ID" value="QIZ53111.1"/>
    <property type="molecule type" value="Genomic_DNA"/>
</dbReference>
<gene>
    <name evidence="2" type="ORF">DWG24_00990</name>
</gene>
<reference evidence="2 3" key="1">
    <citation type="submission" date="2018-11" db="EMBL/GenBank/DDBJ databases">
        <title>Complete genome sequence of Dickeya zeae strain CE1 infecting Canna edulis Ker-Gawl. in China.</title>
        <authorList>
            <person name="Zhang J."/>
            <person name="Lin B."/>
            <person name="Shen H."/>
            <person name="Jiang S."/>
            <person name="Pu X."/>
            <person name="Sun D."/>
        </authorList>
    </citation>
    <scope>NUCLEOTIDE SEQUENCE [LARGE SCALE GENOMIC DNA]</scope>
    <source>
        <strain evidence="2 3">CE1</strain>
    </source>
</reference>
<dbReference type="Proteomes" id="UP000500801">
    <property type="component" value="Chromosome"/>
</dbReference>
<sequence length="89" mass="9883">MKYVELPTQGKIRFVPDSNYSPSNPLPRGPNNGYLDKFGNEWVKGPSRTAGQAFEWDVQLSPKGKAQLGWATRDGSHLNVSLDGKITHK</sequence>
<accession>A0AAE6Z2J3</accession>
<dbReference type="InterPro" id="IPR029117">
    <property type="entry name" value="Ntox17"/>
</dbReference>
<evidence type="ECO:0000313" key="3">
    <source>
        <dbReference type="Proteomes" id="UP000500801"/>
    </source>
</evidence>